<sequence>THCVVAWCPVRGPTVLFLGCGSGPWG</sequence>
<protein>
    <submittedName>
        <fullName evidence="1">Uncharacterized protein</fullName>
    </submittedName>
</protein>
<dbReference type="EMBL" id="LXQA011379044">
    <property type="protein sequence ID" value="MCI95193.1"/>
    <property type="molecule type" value="Genomic_DNA"/>
</dbReference>
<name>A0A392W611_9FABA</name>
<dbReference type="AlphaFoldDB" id="A0A392W611"/>
<proteinExistence type="predicted"/>
<reference evidence="1 2" key="1">
    <citation type="journal article" date="2018" name="Front. Plant Sci.">
        <title>Red Clover (Trifolium pratense) and Zigzag Clover (T. medium) - A Picture of Genomic Similarities and Differences.</title>
        <authorList>
            <person name="Dluhosova J."/>
            <person name="Istvanek J."/>
            <person name="Nedelnik J."/>
            <person name="Repkova J."/>
        </authorList>
    </citation>
    <scope>NUCLEOTIDE SEQUENCE [LARGE SCALE GENOMIC DNA]</scope>
    <source>
        <strain evidence="2">cv. 10/8</strain>
        <tissue evidence="1">Leaf</tissue>
    </source>
</reference>
<accession>A0A392W611</accession>
<organism evidence="1 2">
    <name type="scientific">Trifolium medium</name>
    <dbReference type="NCBI Taxonomy" id="97028"/>
    <lineage>
        <taxon>Eukaryota</taxon>
        <taxon>Viridiplantae</taxon>
        <taxon>Streptophyta</taxon>
        <taxon>Embryophyta</taxon>
        <taxon>Tracheophyta</taxon>
        <taxon>Spermatophyta</taxon>
        <taxon>Magnoliopsida</taxon>
        <taxon>eudicotyledons</taxon>
        <taxon>Gunneridae</taxon>
        <taxon>Pentapetalae</taxon>
        <taxon>rosids</taxon>
        <taxon>fabids</taxon>
        <taxon>Fabales</taxon>
        <taxon>Fabaceae</taxon>
        <taxon>Papilionoideae</taxon>
        <taxon>50 kb inversion clade</taxon>
        <taxon>NPAAA clade</taxon>
        <taxon>Hologalegina</taxon>
        <taxon>IRL clade</taxon>
        <taxon>Trifolieae</taxon>
        <taxon>Trifolium</taxon>
    </lineage>
</organism>
<comment type="caution">
    <text evidence="1">The sequence shown here is derived from an EMBL/GenBank/DDBJ whole genome shotgun (WGS) entry which is preliminary data.</text>
</comment>
<dbReference type="Proteomes" id="UP000265520">
    <property type="component" value="Unassembled WGS sequence"/>
</dbReference>
<evidence type="ECO:0000313" key="1">
    <source>
        <dbReference type="EMBL" id="MCI95193.1"/>
    </source>
</evidence>
<evidence type="ECO:0000313" key="2">
    <source>
        <dbReference type="Proteomes" id="UP000265520"/>
    </source>
</evidence>
<keyword evidence="2" id="KW-1185">Reference proteome</keyword>
<feature type="non-terminal residue" evidence="1">
    <location>
        <position position="1"/>
    </location>
</feature>